<evidence type="ECO:0000259" key="8">
    <source>
        <dbReference type="PROSITE" id="PS51061"/>
    </source>
</evidence>
<dbReference type="GO" id="GO:0009252">
    <property type="term" value="P:peptidoglycan biosynthetic process"/>
    <property type="evidence" value="ECO:0007669"/>
    <property type="project" value="UniProtKB-UniRule"/>
</dbReference>
<dbReference type="PANTHER" id="PTHR35800:SF1">
    <property type="entry name" value="RNA-BINDING PROTEIN KHPB"/>
    <property type="match status" value="1"/>
</dbReference>
<dbReference type="Proteomes" id="UP000093080">
    <property type="component" value="Unassembled WGS sequence"/>
</dbReference>
<evidence type="ECO:0000256" key="6">
    <source>
        <dbReference type="HAMAP-Rule" id="MF_00867"/>
    </source>
</evidence>
<dbReference type="PATRIC" id="fig|1156395.6.peg.198"/>
<evidence type="ECO:0000256" key="7">
    <source>
        <dbReference type="SAM" id="MobiDB-lite"/>
    </source>
</evidence>
<evidence type="ECO:0000256" key="2">
    <source>
        <dbReference type="ARBA" id="ARBA00022884"/>
    </source>
</evidence>
<evidence type="ECO:0000256" key="4">
    <source>
        <dbReference type="ARBA" id="ARBA00023186"/>
    </source>
</evidence>
<name>A0A1B9F9C3_9BACT</name>
<dbReference type="Gene3D" id="3.30.1370.50">
    <property type="entry name" value="R3H-like domain"/>
    <property type="match status" value="1"/>
</dbReference>
<keyword evidence="3 6" id="KW-0133">Cell shape</keyword>
<dbReference type="SMART" id="SM00393">
    <property type="entry name" value="R3H"/>
    <property type="match status" value="1"/>
</dbReference>
<comment type="caution">
    <text evidence="9">The sequence shown here is derived from an EMBL/GenBank/DDBJ whole genome shotgun (WGS) entry which is preliminary data.</text>
</comment>
<dbReference type="SMART" id="SM01245">
    <property type="entry name" value="Jag_N"/>
    <property type="match status" value="1"/>
</dbReference>
<dbReference type="GO" id="GO:0003723">
    <property type="term" value="F:RNA binding"/>
    <property type="evidence" value="ECO:0007669"/>
    <property type="project" value="UniProtKB-UniRule"/>
</dbReference>
<organism evidence="9 10">
    <name type="scientific">Dissulfuribacter thermophilus</name>
    <dbReference type="NCBI Taxonomy" id="1156395"/>
    <lineage>
        <taxon>Bacteria</taxon>
        <taxon>Pseudomonadati</taxon>
        <taxon>Thermodesulfobacteriota</taxon>
        <taxon>Dissulfuribacteria</taxon>
        <taxon>Dissulfuribacterales</taxon>
        <taxon>Dissulfuribacteraceae</taxon>
        <taxon>Dissulfuribacter</taxon>
    </lineage>
</organism>
<dbReference type="Pfam" id="PF14804">
    <property type="entry name" value="Jag_N"/>
    <property type="match status" value="1"/>
</dbReference>
<dbReference type="PANTHER" id="PTHR35800">
    <property type="entry name" value="PROTEIN JAG"/>
    <property type="match status" value="1"/>
</dbReference>
<dbReference type="SUPFAM" id="SSF82708">
    <property type="entry name" value="R3H domain"/>
    <property type="match status" value="1"/>
</dbReference>
<feature type="domain" description="R3H" evidence="8">
    <location>
        <begin position="189"/>
        <end position="255"/>
    </location>
</feature>
<evidence type="ECO:0000313" key="10">
    <source>
        <dbReference type="Proteomes" id="UP000093080"/>
    </source>
</evidence>
<feature type="compositionally biased region" description="Basic residues" evidence="7">
    <location>
        <begin position="254"/>
        <end position="268"/>
    </location>
</feature>
<dbReference type="AlphaFoldDB" id="A0A1B9F9C3"/>
<accession>A0A1B9F9C3</accession>
<protein>
    <recommendedName>
        <fullName evidence="6">RNA-binding protein KhpB</fullName>
    </recommendedName>
    <alternativeName>
        <fullName evidence="6">RNA-binding protein EloR</fullName>
    </alternativeName>
</protein>
<dbReference type="InterPro" id="IPR038008">
    <property type="entry name" value="Jag_KH"/>
</dbReference>
<dbReference type="EMBL" id="MAGO01000001">
    <property type="protein sequence ID" value="OCC16381.1"/>
    <property type="molecule type" value="Genomic_DNA"/>
</dbReference>
<keyword evidence="5 6" id="KW-0961">Cell wall biogenesis/degradation</keyword>
<feature type="region of interest" description="Disordered" evidence="7">
    <location>
        <begin position="247"/>
        <end position="280"/>
    </location>
</feature>
<dbReference type="GO" id="GO:0005737">
    <property type="term" value="C:cytoplasm"/>
    <property type="evidence" value="ECO:0007669"/>
    <property type="project" value="UniProtKB-SubCell"/>
</dbReference>
<dbReference type="InterPro" id="IPR032782">
    <property type="entry name" value="KhpB_N"/>
</dbReference>
<keyword evidence="1 6" id="KW-0963">Cytoplasm</keyword>
<evidence type="ECO:0000256" key="5">
    <source>
        <dbReference type="ARBA" id="ARBA00023316"/>
    </source>
</evidence>
<comment type="subunit">
    <text evidence="6">Forms a complex with KhpA.</text>
</comment>
<keyword evidence="4 6" id="KW-0143">Chaperone</keyword>
<dbReference type="InterPro" id="IPR015946">
    <property type="entry name" value="KH_dom-like_a/b"/>
</dbReference>
<dbReference type="RefSeq" id="WP_067615529.1">
    <property type="nucleotide sequence ID" value="NZ_MAGO01000001.1"/>
</dbReference>
<comment type="function">
    <text evidence="6">A probable RNA chaperone. Forms a complex with KhpA which binds to cellular RNA and controls its expression. Plays a role in peptidoglycan (PG) homeostasis and cell length regulation.</text>
</comment>
<dbReference type="GO" id="GO:0071555">
    <property type="term" value="P:cell wall organization"/>
    <property type="evidence" value="ECO:0007669"/>
    <property type="project" value="UniProtKB-KW"/>
</dbReference>
<dbReference type="InterPro" id="IPR039247">
    <property type="entry name" value="KhpB"/>
</dbReference>
<dbReference type="NCBIfam" id="NF041568">
    <property type="entry name" value="Jag_EloR"/>
    <property type="match status" value="1"/>
</dbReference>
<dbReference type="PROSITE" id="PS51061">
    <property type="entry name" value="R3H"/>
    <property type="match status" value="1"/>
</dbReference>
<comment type="domain">
    <text evidence="6">Has an N-terminal Jag-N domain and 2 RNA-binding domains (KH and R3H).</text>
</comment>
<dbReference type="OrthoDB" id="9794483at2"/>
<sequence>METQKIFEGKTVDHAIEDACKYFNCTRDALDVEIITKGSTGIFGIGGRKAQIKVTYKAPEEPIIDLEEKIEAEKEIQEDQTEKEAFSVSGVEEDVKAEDAGQKDAEPLMEEARNILEELISRSNIQGKVKVHMDPSTGPYLNVESDELSLIIGKNGQNLNAYKFIVNLILKRRHPDCPNIEVDAQGYLEKRRAAIENTARRMAEKAKKIGRSVSLDPMNAKERRIVHLAIKKIKGVTTKSVGEGASRRVVIVPQRRRSGSRSRSRQRTMNKSNYPRGRRH</sequence>
<dbReference type="GO" id="GO:0008360">
    <property type="term" value="P:regulation of cell shape"/>
    <property type="evidence" value="ECO:0007669"/>
    <property type="project" value="UniProtKB-KW"/>
</dbReference>
<dbReference type="HAMAP" id="MF_00867">
    <property type="entry name" value="KhpB"/>
    <property type="match status" value="1"/>
</dbReference>
<dbReference type="Gene3D" id="3.30.30.80">
    <property type="entry name" value="probable RNA-binding protein from clostridium symbiosum atcc 14940"/>
    <property type="match status" value="1"/>
</dbReference>
<gene>
    <name evidence="6" type="primary">khpB</name>
    <name evidence="6" type="synonym">eloR</name>
    <name evidence="9" type="ORF">DBT_0198</name>
</gene>
<evidence type="ECO:0000313" key="9">
    <source>
        <dbReference type="EMBL" id="OCC16381.1"/>
    </source>
</evidence>
<comment type="subcellular location">
    <subcellularLocation>
        <location evidence="6">Cytoplasm</location>
    </subcellularLocation>
</comment>
<comment type="similarity">
    <text evidence="6">Belongs to the KhpB RNA-binding protein family.</text>
</comment>
<reference evidence="9 10" key="1">
    <citation type="submission" date="2016-06" db="EMBL/GenBank/DDBJ databases">
        <title>Respiratory ammonification of nitrate coupled to the oxidation of elemental sulfur in deep-sea autotrophic thermophilic bacteria.</title>
        <authorList>
            <person name="Slobodkina G.B."/>
            <person name="Mardanov A.V."/>
            <person name="Ravin N.V."/>
            <person name="Frolova A.A."/>
            <person name="Viryasiv M.B."/>
            <person name="Chernyh N.A."/>
            <person name="Bonch-Osmolovskaya E.A."/>
            <person name="Slobodkin A.I."/>
        </authorList>
    </citation>
    <scope>NUCLEOTIDE SEQUENCE [LARGE SCALE GENOMIC DNA]</scope>
    <source>
        <strain evidence="9 10">S69</strain>
    </source>
</reference>
<evidence type="ECO:0000256" key="3">
    <source>
        <dbReference type="ARBA" id="ARBA00022960"/>
    </source>
</evidence>
<dbReference type="Gene3D" id="3.30.300.20">
    <property type="match status" value="1"/>
</dbReference>
<dbReference type="InterPro" id="IPR034079">
    <property type="entry name" value="R3H_KhpB"/>
</dbReference>
<evidence type="ECO:0000256" key="1">
    <source>
        <dbReference type="ARBA" id="ARBA00022490"/>
    </source>
</evidence>
<dbReference type="Pfam" id="PF01424">
    <property type="entry name" value="R3H"/>
    <property type="match status" value="1"/>
</dbReference>
<dbReference type="InterPro" id="IPR038247">
    <property type="entry name" value="Jag_N_dom_sf"/>
</dbReference>
<keyword evidence="10" id="KW-1185">Reference proteome</keyword>
<dbReference type="CDD" id="cd02644">
    <property type="entry name" value="R3H_jag"/>
    <property type="match status" value="1"/>
</dbReference>
<dbReference type="CDD" id="cd02414">
    <property type="entry name" value="KH-II_Jag"/>
    <property type="match status" value="1"/>
</dbReference>
<proteinExistence type="inferred from homology"/>
<dbReference type="InterPro" id="IPR036867">
    <property type="entry name" value="R3H_dom_sf"/>
</dbReference>
<comment type="caution">
    <text evidence="6">Lacks conserved residue(s) required for the propagation of feature annotation.</text>
</comment>
<dbReference type="STRING" id="1156395.DBT_0198"/>
<keyword evidence="2 6" id="KW-0694">RNA-binding</keyword>
<dbReference type="InterPro" id="IPR001374">
    <property type="entry name" value="R3H_dom"/>
</dbReference>